<comment type="caution">
    <text evidence="3">The sequence shown here is derived from an EMBL/GenBank/DDBJ whole genome shotgun (WGS) entry which is preliminary data.</text>
</comment>
<accession>A0A816CMP1</accession>
<dbReference type="InterPro" id="IPR036691">
    <property type="entry name" value="Endo/exonu/phosph_ase_sf"/>
</dbReference>
<evidence type="ECO:0000313" key="5">
    <source>
        <dbReference type="EMBL" id="CAF3990603.1"/>
    </source>
</evidence>
<evidence type="ECO:0000259" key="1">
    <source>
        <dbReference type="Pfam" id="PF03372"/>
    </source>
</evidence>
<reference evidence="3" key="1">
    <citation type="submission" date="2021-02" db="EMBL/GenBank/DDBJ databases">
        <authorList>
            <person name="Nowell W R."/>
        </authorList>
    </citation>
    <scope>NUCLEOTIDE SEQUENCE</scope>
</reference>
<evidence type="ECO:0000313" key="6">
    <source>
        <dbReference type="Proteomes" id="UP000663834"/>
    </source>
</evidence>
<evidence type="ECO:0000313" key="4">
    <source>
        <dbReference type="EMBL" id="CAF2053142.1"/>
    </source>
</evidence>
<evidence type="ECO:0000313" key="3">
    <source>
        <dbReference type="EMBL" id="CAF1624635.1"/>
    </source>
</evidence>
<dbReference type="PANTHER" id="PTHR12121:SF37">
    <property type="entry name" value="2',5'-PHOSPHODIESTERASE 12"/>
    <property type="match status" value="1"/>
</dbReference>
<dbReference type="PANTHER" id="PTHR12121">
    <property type="entry name" value="CARBON CATABOLITE REPRESSOR PROTEIN 4"/>
    <property type="match status" value="1"/>
</dbReference>
<dbReference type="Proteomes" id="UP000663855">
    <property type="component" value="Unassembled WGS sequence"/>
</dbReference>
<dbReference type="Proteomes" id="UP000663834">
    <property type="component" value="Unassembled WGS sequence"/>
</dbReference>
<evidence type="ECO:0000313" key="2">
    <source>
        <dbReference type="EMBL" id="CAF1229050.1"/>
    </source>
</evidence>
<dbReference type="InterPro" id="IPR005135">
    <property type="entry name" value="Endo/exonuclease/phosphatase"/>
</dbReference>
<dbReference type="EMBL" id="CAJNOW010013819">
    <property type="protein sequence ID" value="CAF1624635.1"/>
    <property type="molecule type" value="Genomic_DNA"/>
</dbReference>
<name>A0A816CMP1_9BILA</name>
<dbReference type="GO" id="GO:0000175">
    <property type="term" value="F:3'-5'-RNA exonuclease activity"/>
    <property type="evidence" value="ECO:0007669"/>
    <property type="project" value="TreeGrafter"/>
</dbReference>
<sequence>MLLLIRLLNIHPIRHSSRKREFFANLKKYYRSTTFNLFMTSNNRTCFIFDKDESTKILIQMVYEIPSTQIRRQFNLLRSTDESISQTIHRLTANIEHALMKETKANKRRQKQKTDVKSDNEKQTILVQLFDSNDQPIDENQTNKQVWLNCKKLLINEQFYNVEYNAPAVIKFRFPDIIMTNTTTSAVVELDYGDWEHSLFDWYITNEIITEENDDNSTEWIHVHRGPFCIFRDEHINKFVRLTCLPRNSSLREGMLAEYTSKTRIIPCPTDLPMNTRHQLTKQYFPNDSNYIRLISYNILANGYVSSTGAGEAMYPYCAQEYLRHDYRKPLLLKEILGYHADIISLQECDTTFYERELSLILKANGYLGDFQIKSDNVREGEAIFYRTDRFISINSHSIKIGEYLRDAEHLENIRRRCSLVSEINTHLLERNTAFQIVALQPKEQPNEIFLICNTHLYFHPTADIIRCLQVVIAFERIKEIKQLYEQQNKNVSIVWNGDFNANTTSLAFHLLFTGVLLTDINHRSYNEDYAEIIKDFDYKTSIELSTYSNYEFTNYMVNYHGVIDHIFYDAKKFEFHRCIPMPTLQEVTKFTALPSCEIPSDHLAVVIELEIIT</sequence>
<dbReference type="EMBL" id="CAJOBI010004089">
    <property type="protein sequence ID" value="CAF3990603.1"/>
    <property type="molecule type" value="Genomic_DNA"/>
</dbReference>
<dbReference type="Proteomes" id="UP000663824">
    <property type="component" value="Unassembled WGS sequence"/>
</dbReference>
<dbReference type="OrthoDB" id="412787at2759"/>
<dbReference type="InterPro" id="IPR050410">
    <property type="entry name" value="CCR4/nocturin_mRNA_transcr"/>
</dbReference>
<proteinExistence type="predicted"/>
<dbReference type="AlphaFoldDB" id="A0A816CMP1"/>
<dbReference type="GO" id="GO:0000288">
    <property type="term" value="P:nuclear-transcribed mRNA catabolic process, deadenylation-dependent decay"/>
    <property type="evidence" value="ECO:0007669"/>
    <property type="project" value="TreeGrafter"/>
</dbReference>
<dbReference type="SUPFAM" id="SSF56219">
    <property type="entry name" value="DNase I-like"/>
    <property type="match status" value="1"/>
</dbReference>
<gene>
    <name evidence="2" type="ORF">CJN711_LOCUS13402</name>
    <name evidence="3" type="ORF">KQP761_LOCUS25136</name>
    <name evidence="4" type="ORF">MBJ925_LOCUS13488</name>
    <name evidence="5" type="ORF">SMN809_LOCUS11377</name>
</gene>
<dbReference type="Pfam" id="PF03372">
    <property type="entry name" value="Exo_endo_phos"/>
    <property type="match status" value="1"/>
</dbReference>
<dbReference type="GO" id="GO:0005739">
    <property type="term" value="C:mitochondrion"/>
    <property type="evidence" value="ECO:0007669"/>
    <property type="project" value="TreeGrafter"/>
</dbReference>
<dbReference type="Proteomes" id="UP000676336">
    <property type="component" value="Unassembled WGS sequence"/>
</dbReference>
<organism evidence="3 6">
    <name type="scientific">Rotaria magnacalcarata</name>
    <dbReference type="NCBI Taxonomy" id="392030"/>
    <lineage>
        <taxon>Eukaryota</taxon>
        <taxon>Metazoa</taxon>
        <taxon>Spiralia</taxon>
        <taxon>Gnathifera</taxon>
        <taxon>Rotifera</taxon>
        <taxon>Eurotatoria</taxon>
        <taxon>Bdelloidea</taxon>
        <taxon>Philodinida</taxon>
        <taxon>Philodinidae</taxon>
        <taxon>Rotaria</taxon>
    </lineage>
</organism>
<dbReference type="Gene3D" id="3.60.10.10">
    <property type="entry name" value="Endonuclease/exonuclease/phosphatase"/>
    <property type="match status" value="1"/>
</dbReference>
<dbReference type="EMBL" id="CAJNRE010006187">
    <property type="protein sequence ID" value="CAF2053142.1"/>
    <property type="molecule type" value="Genomic_DNA"/>
</dbReference>
<feature type="domain" description="Endonuclease/exonuclease/phosphatase" evidence="1">
    <location>
        <begin position="297"/>
        <end position="603"/>
    </location>
</feature>
<protein>
    <recommendedName>
        <fullName evidence="1">Endonuclease/exonuclease/phosphatase domain-containing protein</fullName>
    </recommendedName>
</protein>
<dbReference type="EMBL" id="CAJNOV010005893">
    <property type="protein sequence ID" value="CAF1229050.1"/>
    <property type="molecule type" value="Genomic_DNA"/>
</dbReference>